<proteinExistence type="predicted"/>
<dbReference type="EnsemblMetazoa" id="G21713.1">
    <property type="protein sequence ID" value="G21713.1:cds"/>
    <property type="gene ID" value="G21713"/>
</dbReference>
<accession>A0A8W8K1C9</accession>
<reference evidence="1" key="1">
    <citation type="submission" date="2022-08" db="UniProtKB">
        <authorList>
            <consortium name="EnsemblMetazoa"/>
        </authorList>
    </citation>
    <scope>IDENTIFICATION</scope>
    <source>
        <strain evidence="1">05x7-T-G4-1.051#20</strain>
    </source>
</reference>
<protein>
    <submittedName>
        <fullName evidence="1">Uncharacterized protein</fullName>
    </submittedName>
</protein>
<dbReference type="Proteomes" id="UP000005408">
    <property type="component" value="Unassembled WGS sequence"/>
</dbReference>
<organism evidence="1 2">
    <name type="scientific">Magallana gigas</name>
    <name type="common">Pacific oyster</name>
    <name type="synonym">Crassostrea gigas</name>
    <dbReference type="NCBI Taxonomy" id="29159"/>
    <lineage>
        <taxon>Eukaryota</taxon>
        <taxon>Metazoa</taxon>
        <taxon>Spiralia</taxon>
        <taxon>Lophotrochozoa</taxon>
        <taxon>Mollusca</taxon>
        <taxon>Bivalvia</taxon>
        <taxon>Autobranchia</taxon>
        <taxon>Pteriomorphia</taxon>
        <taxon>Ostreida</taxon>
        <taxon>Ostreoidea</taxon>
        <taxon>Ostreidae</taxon>
        <taxon>Magallana</taxon>
    </lineage>
</organism>
<name>A0A8W8K1C9_MAGGI</name>
<sequence>MLEHYDVTQRFTRLKRNDLERCLSLTKSGAEEWHVTTAEKKTTISNNYERISALSLPSSSISIEKLKTIIQSNEKATEIDTPAETHSSVGASNGDTTQLALHGDHKYSLKENFNGDAQVSTVTDFQVEKTSKEEHAALNNDEPSWWLPSDTLDFLFTHSEADEFSRKYRTWSELETSEGNDNNTPVRDCYIPTDQALWYAQNVLATGRDMVFRPLVSEWQEQMEEWSHMTRLINECESQRLVPTLQFPTHVCEWLARVDFKHESVRQKIDYTKPKPKSLREKPGFCARHTPYVRKTRNHREALAKAGRMDLNRVQFIDNF</sequence>
<evidence type="ECO:0000313" key="1">
    <source>
        <dbReference type="EnsemblMetazoa" id="G21713.1:cds"/>
    </source>
</evidence>
<keyword evidence="2" id="KW-1185">Reference proteome</keyword>
<evidence type="ECO:0000313" key="2">
    <source>
        <dbReference type="Proteomes" id="UP000005408"/>
    </source>
</evidence>
<dbReference type="AlphaFoldDB" id="A0A8W8K1C9"/>